<evidence type="ECO:0000313" key="3">
    <source>
        <dbReference type="EMBL" id="CAA9511116.1"/>
    </source>
</evidence>
<dbReference type="Gene3D" id="1.10.150.320">
    <property type="entry name" value="Photosystem II 12 kDa extrinsic protein"/>
    <property type="match status" value="2"/>
</dbReference>
<gene>
    <name evidence="3" type="ORF">AVDCRST_MAG39-2015</name>
</gene>
<sequence length="178" mass="18431">MRKIVLAAIAGAAMTLGACSDSTNDAAHASADNATENSVSNTAASGQSADGATVAAGAPVNANTATAAQLGAVRGVSPEVANSIAAGRPYSSVVELNAKLRATMSPEAASAVLAGVFVPVNLNTASREEIALIPGMTSRMVGEFLEYRPYENMDEFNREIGKYVDESEVTRFRRYVTL</sequence>
<evidence type="ECO:0008006" key="4">
    <source>
        <dbReference type="Google" id="ProtNLM"/>
    </source>
</evidence>
<reference evidence="3" key="1">
    <citation type="submission" date="2020-02" db="EMBL/GenBank/DDBJ databases">
        <authorList>
            <person name="Meier V. D."/>
        </authorList>
    </citation>
    <scope>NUCLEOTIDE SEQUENCE</scope>
    <source>
        <strain evidence="3">AVDCRST_MAG39</strain>
    </source>
</reference>
<feature type="compositionally biased region" description="Polar residues" evidence="1">
    <location>
        <begin position="32"/>
        <end position="46"/>
    </location>
</feature>
<organism evidence="3">
    <name type="scientific">uncultured Sphingomonadaceae bacterium</name>
    <dbReference type="NCBI Taxonomy" id="169976"/>
    <lineage>
        <taxon>Bacteria</taxon>
        <taxon>Pseudomonadati</taxon>
        <taxon>Pseudomonadota</taxon>
        <taxon>Alphaproteobacteria</taxon>
        <taxon>Sphingomonadales</taxon>
        <taxon>Sphingomonadaceae</taxon>
        <taxon>environmental samples</taxon>
    </lineage>
</organism>
<feature type="region of interest" description="Disordered" evidence="1">
    <location>
        <begin position="24"/>
        <end position="46"/>
    </location>
</feature>
<dbReference type="AlphaFoldDB" id="A0A6J4T1Z7"/>
<dbReference type="SUPFAM" id="SSF47781">
    <property type="entry name" value="RuvA domain 2-like"/>
    <property type="match status" value="1"/>
</dbReference>
<protein>
    <recommendedName>
        <fullName evidence="4">Helix-hairpin-helix domain-containing protein</fullName>
    </recommendedName>
</protein>
<dbReference type="Pfam" id="PF12836">
    <property type="entry name" value="HHH_3"/>
    <property type="match status" value="1"/>
</dbReference>
<dbReference type="SUPFAM" id="SSF81585">
    <property type="entry name" value="PsbU/PolX domain-like"/>
    <property type="match status" value="1"/>
</dbReference>
<accession>A0A6J4T1Z7</accession>
<dbReference type="EMBL" id="CADCVW010000081">
    <property type="protein sequence ID" value="CAA9511116.1"/>
    <property type="molecule type" value="Genomic_DNA"/>
</dbReference>
<name>A0A6J4T1Z7_9SPHN</name>
<proteinExistence type="predicted"/>
<evidence type="ECO:0000256" key="2">
    <source>
        <dbReference type="SAM" id="SignalP"/>
    </source>
</evidence>
<evidence type="ECO:0000256" key="1">
    <source>
        <dbReference type="SAM" id="MobiDB-lite"/>
    </source>
</evidence>
<keyword evidence="2" id="KW-0732">Signal</keyword>
<dbReference type="InterPro" id="IPR010994">
    <property type="entry name" value="RuvA_2-like"/>
</dbReference>
<feature type="signal peptide" evidence="2">
    <location>
        <begin position="1"/>
        <end position="18"/>
    </location>
</feature>
<dbReference type="PROSITE" id="PS51257">
    <property type="entry name" value="PROKAR_LIPOPROTEIN"/>
    <property type="match status" value="1"/>
</dbReference>
<feature type="chain" id="PRO_5026938533" description="Helix-hairpin-helix domain-containing protein" evidence="2">
    <location>
        <begin position="19"/>
        <end position="178"/>
    </location>
</feature>